<evidence type="ECO:0000313" key="3">
    <source>
        <dbReference type="EMBL" id="CAE0366006.1"/>
    </source>
</evidence>
<dbReference type="AlphaFoldDB" id="A0A6S8C020"/>
<gene>
    <name evidence="2" type="ORF">ALAG00032_LOCUS6748</name>
    <name evidence="3" type="ORF">ALAG00032_LOCUS6750</name>
</gene>
<dbReference type="EMBL" id="HBIJ01009615">
    <property type="protein sequence ID" value="CAE0366004.1"/>
    <property type="molecule type" value="Transcribed_RNA"/>
</dbReference>
<evidence type="ECO:0000256" key="1">
    <source>
        <dbReference type="SAM" id="Phobius"/>
    </source>
</evidence>
<protein>
    <submittedName>
        <fullName evidence="3">Uncharacterized protein</fullName>
    </submittedName>
</protein>
<feature type="transmembrane region" description="Helical" evidence="1">
    <location>
        <begin position="587"/>
        <end position="614"/>
    </location>
</feature>
<accession>A0A6S8C020</accession>
<keyword evidence="1" id="KW-1133">Transmembrane helix</keyword>
<proteinExistence type="predicted"/>
<dbReference type="EMBL" id="HBIJ01009617">
    <property type="protein sequence ID" value="CAE0366006.1"/>
    <property type="molecule type" value="Transcribed_RNA"/>
</dbReference>
<sequence length="680" mass="73850">MMNFFGLVGTVDIVDRNQSPSCERIWLGIGTTKAAGDVDAFAGFRWLHLAKSMISEEERHVNNAQDGNKFRERFIFNFDYQHREINKIHEYDFGTKFVFAGKIVGILSQRLKLSADLGVRNDDPNTNTDIAIVAYQASNDHDSYISSKVRMDRLIKSKALSISGTYEIEVKNIGNDANFFSITTDWTSQEAINVIFNLEKRVNIQATANVTTTKSGITSAHLDAYIIIDENAFVVRGILEILGEIIDEGTEKRGSIASAWEVVDSATRSAVAAWSLSFVWSVLNLPKALEMTTTLWINDLPRIHVDGSASTLQNLNQGVTTCVDSEMTMTMDSSFVDQEMAILADVAFQGTPSQLFKPFALTDEVSLRAAHIIVDMEGSIDTETDSELTNIDFDEIDCDATLHVQSSMDIGNSVVVLIEPPVLVDRDALPTPAPTVIPTSEPTARPTFAVGTEDIDISGTILISGIFHEQAQANEIVFRKAIADVSAVYVESVLVTLESTAPADSSVSIFIGYIVTTTSPEQAAAVVSALTDLTFAEMEAAISTAAEDSGVLAIFSGVIVLELYDATILEASSSSTFSSGKSTGVPIIGIIIGIVVFALIMVCLIVVYISKFLLGNRNDDQKKWVAGDNDDKIFIDVVSERNNIEDGGGDGNLIDVVSARNFIDSGYDDKKSIDVVSLVD</sequence>
<organism evidence="3">
    <name type="scientific">Aureoumbra lagunensis</name>
    <dbReference type="NCBI Taxonomy" id="44058"/>
    <lineage>
        <taxon>Eukaryota</taxon>
        <taxon>Sar</taxon>
        <taxon>Stramenopiles</taxon>
        <taxon>Ochrophyta</taxon>
        <taxon>Pelagophyceae</taxon>
        <taxon>Pelagomonadales</taxon>
        <taxon>Aureoumbra</taxon>
    </lineage>
</organism>
<name>A0A6S8C020_9STRA</name>
<keyword evidence="1" id="KW-0812">Transmembrane</keyword>
<keyword evidence="1" id="KW-0472">Membrane</keyword>
<reference evidence="3" key="1">
    <citation type="submission" date="2021-01" db="EMBL/GenBank/DDBJ databases">
        <authorList>
            <person name="Corre E."/>
            <person name="Pelletier E."/>
            <person name="Niang G."/>
            <person name="Scheremetjew M."/>
            <person name="Finn R."/>
            <person name="Kale V."/>
            <person name="Holt S."/>
            <person name="Cochrane G."/>
            <person name="Meng A."/>
            <person name="Brown T."/>
            <person name="Cohen L."/>
        </authorList>
    </citation>
    <scope>NUCLEOTIDE SEQUENCE</scope>
    <source>
        <strain evidence="3">CCMP1510</strain>
    </source>
</reference>
<evidence type="ECO:0000313" key="2">
    <source>
        <dbReference type="EMBL" id="CAE0366004.1"/>
    </source>
</evidence>